<comment type="cofactor">
    <cofactor evidence="1">
        <name>Fe(2+)</name>
        <dbReference type="ChEBI" id="CHEBI:29033"/>
    </cofactor>
</comment>
<dbReference type="EMBL" id="JAJISD010000001">
    <property type="protein sequence ID" value="MCC8427691.1"/>
    <property type="molecule type" value="Genomic_DNA"/>
</dbReference>
<sequence length="293" mass="31873">MTVLTQEQRDAFWRDGYLMVEDAVTPAQLGALKAEIAGWVEQSRAHATPFGPPTVDGRPRFDMGAEHSAEKPALRRINNPSDISDAYREVMLDAPMVDMVADLIGPDVKFHHCKINLKLSGARTEVNYHQDFAYTPHTNDDIVTALLFLDDVDESNGCLTVVPGSHKGPVLSLFEGDRFTGAVTADEEKKALSQSVPCLGKAGSVCLMHTRLLHGSAANGADKSRGLYICVYTAADAVPIARNPMPSLNEGRIVRGKEARFARLKEGLVELPKQPKTASFFTVLGQDSKQAAE</sequence>
<organism evidence="2 3">
    <name type="scientific">Reyranella aquatilis</name>
    <dbReference type="NCBI Taxonomy" id="2035356"/>
    <lineage>
        <taxon>Bacteria</taxon>
        <taxon>Pseudomonadati</taxon>
        <taxon>Pseudomonadota</taxon>
        <taxon>Alphaproteobacteria</taxon>
        <taxon>Hyphomicrobiales</taxon>
        <taxon>Reyranellaceae</taxon>
        <taxon>Reyranella</taxon>
    </lineage>
</organism>
<evidence type="ECO:0000313" key="3">
    <source>
        <dbReference type="Proteomes" id="UP001198862"/>
    </source>
</evidence>
<dbReference type="PANTHER" id="PTHR20883">
    <property type="entry name" value="PHYTANOYL-COA DIOXYGENASE DOMAIN CONTAINING 1"/>
    <property type="match status" value="1"/>
</dbReference>
<comment type="caution">
    <text evidence="2">The sequence shown here is derived from an EMBL/GenBank/DDBJ whole genome shotgun (WGS) entry which is preliminary data.</text>
</comment>
<dbReference type="RefSeq" id="WP_230548914.1">
    <property type="nucleotide sequence ID" value="NZ_JAJISD010000001.1"/>
</dbReference>
<proteinExistence type="predicted"/>
<dbReference type="Proteomes" id="UP001198862">
    <property type="component" value="Unassembled WGS sequence"/>
</dbReference>
<dbReference type="GO" id="GO:0051213">
    <property type="term" value="F:dioxygenase activity"/>
    <property type="evidence" value="ECO:0007669"/>
    <property type="project" value="UniProtKB-KW"/>
</dbReference>
<dbReference type="SUPFAM" id="SSF51197">
    <property type="entry name" value="Clavaminate synthase-like"/>
    <property type="match status" value="1"/>
</dbReference>
<keyword evidence="2" id="KW-0560">Oxidoreductase</keyword>
<dbReference type="InterPro" id="IPR008775">
    <property type="entry name" value="Phytyl_CoA_dOase-like"/>
</dbReference>
<dbReference type="PANTHER" id="PTHR20883:SF48">
    <property type="entry name" value="ECTOINE DIOXYGENASE"/>
    <property type="match status" value="1"/>
</dbReference>
<protein>
    <submittedName>
        <fullName evidence="2">Phytanoyl-CoA dioxygenase family protein</fullName>
    </submittedName>
</protein>
<name>A0ABS8KNN9_9HYPH</name>
<evidence type="ECO:0000313" key="2">
    <source>
        <dbReference type="EMBL" id="MCC8427691.1"/>
    </source>
</evidence>
<evidence type="ECO:0000256" key="1">
    <source>
        <dbReference type="ARBA" id="ARBA00001954"/>
    </source>
</evidence>
<keyword evidence="3" id="KW-1185">Reference proteome</keyword>
<keyword evidence="2" id="KW-0223">Dioxygenase</keyword>
<dbReference type="Pfam" id="PF05721">
    <property type="entry name" value="PhyH"/>
    <property type="match status" value="1"/>
</dbReference>
<dbReference type="Gene3D" id="2.60.120.620">
    <property type="entry name" value="q2cbj1_9rhob like domain"/>
    <property type="match status" value="1"/>
</dbReference>
<gene>
    <name evidence="2" type="ORF">LJ725_01855</name>
</gene>
<reference evidence="2 3" key="1">
    <citation type="submission" date="2021-11" db="EMBL/GenBank/DDBJ databases">
        <authorList>
            <person name="Lee D.-H."/>
            <person name="Kim S.-B."/>
        </authorList>
    </citation>
    <scope>NUCLEOTIDE SEQUENCE [LARGE SCALE GENOMIC DNA]</scope>
    <source>
        <strain evidence="2 3">KCTC 52223</strain>
    </source>
</reference>
<accession>A0ABS8KNN9</accession>